<proteinExistence type="predicted"/>
<dbReference type="EMBL" id="CP013862">
    <property type="protein sequence ID" value="ALX49213.1"/>
    <property type="molecule type" value="Genomic_DNA"/>
</dbReference>
<accession>A0A0U4FFA2</accession>
<keyword evidence="2" id="KW-1185">Reference proteome</keyword>
<dbReference type="KEGG" id="lao:AOX59_11830"/>
<evidence type="ECO:0008006" key="3">
    <source>
        <dbReference type="Google" id="ProtNLM"/>
    </source>
</evidence>
<gene>
    <name evidence="1" type="ORF">AOX59_11830</name>
</gene>
<name>A0A0U4FFA2_9BACI</name>
<protein>
    <recommendedName>
        <fullName evidence="3">N-acetyltransferase domain-containing protein</fullName>
    </recommendedName>
</protein>
<evidence type="ECO:0000313" key="2">
    <source>
        <dbReference type="Proteomes" id="UP000050331"/>
    </source>
</evidence>
<organism evidence="1 2">
    <name type="scientific">Lentibacillus amyloliquefaciens</name>
    <dbReference type="NCBI Taxonomy" id="1472767"/>
    <lineage>
        <taxon>Bacteria</taxon>
        <taxon>Bacillati</taxon>
        <taxon>Bacillota</taxon>
        <taxon>Bacilli</taxon>
        <taxon>Bacillales</taxon>
        <taxon>Bacillaceae</taxon>
        <taxon>Lentibacillus</taxon>
    </lineage>
</organism>
<evidence type="ECO:0000313" key="1">
    <source>
        <dbReference type="EMBL" id="ALX49213.1"/>
    </source>
</evidence>
<dbReference type="STRING" id="1472767.AOX59_11830"/>
<dbReference type="AlphaFoldDB" id="A0A0U4FFA2"/>
<reference evidence="1 2" key="1">
    <citation type="submission" date="2016-01" db="EMBL/GenBank/DDBJ databases">
        <title>Complete genome sequence of strain Lentibacillus amyloliquefaciens LAM0015T isolated from saline sediment.</title>
        <authorList>
            <person name="Wang J.-L."/>
            <person name="He M.-X."/>
        </authorList>
    </citation>
    <scope>NUCLEOTIDE SEQUENCE [LARGE SCALE GENOMIC DNA]</scope>
    <source>
        <strain evidence="1 2">LAM0015</strain>
    </source>
</reference>
<dbReference type="Proteomes" id="UP000050331">
    <property type="component" value="Chromosome"/>
</dbReference>
<dbReference type="RefSeq" id="WP_068445794.1">
    <property type="nucleotide sequence ID" value="NZ_CP013862.1"/>
</dbReference>
<sequence length="95" mass="10480">MHTLINQKDISPGDTADFIAELNQHNEYRIGFCGTDAEEILDSMEEDNSEMVAAVESGTMIGFIGIDADDDSAEVWEPFVDSVGLLTVCPIQFRH</sequence>
<dbReference type="OrthoDB" id="87299at2"/>